<evidence type="ECO:0000313" key="1">
    <source>
        <dbReference type="EMBL" id="SVB86667.1"/>
    </source>
</evidence>
<proteinExistence type="predicted"/>
<name>A0A382HIB5_9ZZZZ</name>
<protein>
    <submittedName>
        <fullName evidence="1">Uncharacterized protein</fullName>
    </submittedName>
</protein>
<dbReference type="EMBL" id="UINC01061269">
    <property type="protein sequence ID" value="SVB86667.1"/>
    <property type="molecule type" value="Genomic_DNA"/>
</dbReference>
<accession>A0A382HIB5</accession>
<reference evidence="1" key="1">
    <citation type="submission" date="2018-05" db="EMBL/GenBank/DDBJ databases">
        <authorList>
            <person name="Lanie J.A."/>
            <person name="Ng W.-L."/>
            <person name="Kazmierczak K.M."/>
            <person name="Andrzejewski T.M."/>
            <person name="Davidsen T.M."/>
            <person name="Wayne K.J."/>
            <person name="Tettelin H."/>
            <person name="Glass J.I."/>
            <person name="Rusch D."/>
            <person name="Podicherti R."/>
            <person name="Tsui H.-C.T."/>
            <person name="Winkler M.E."/>
        </authorList>
    </citation>
    <scope>NUCLEOTIDE SEQUENCE</scope>
</reference>
<gene>
    <name evidence="1" type="ORF">METZ01_LOCUS239521</name>
</gene>
<dbReference type="AlphaFoldDB" id="A0A382HIB5"/>
<organism evidence="1">
    <name type="scientific">marine metagenome</name>
    <dbReference type="NCBI Taxonomy" id="408172"/>
    <lineage>
        <taxon>unclassified sequences</taxon>
        <taxon>metagenomes</taxon>
        <taxon>ecological metagenomes</taxon>
    </lineage>
</organism>
<feature type="non-terminal residue" evidence="1">
    <location>
        <position position="1"/>
    </location>
</feature>
<sequence>SPANTQFGSFNANIETYGTEVRRHTKVTIVLLD</sequence>